<comment type="caution">
    <text evidence="2">The sequence shown here is derived from an EMBL/GenBank/DDBJ whole genome shotgun (WGS) entry which is preliminary data.</text>
</comment>
<gene>
    <name evidence="2" type="ORF">BG006_000241</name>
</gene>
<name>A0A9P5VPF1_9FUNG</name>
<sequence length="223" mass="25754">MYPVLALSKDSKDMDSDTDMSPFARPAIFLDPPPPLESRFPKEHMPAVQRVHDNNCDGSSHKLSTPSPLSHEIRLSNKIPRATGIAVSGLARMKFKTRRAFARQIRTDLMQLHLSKQRNPNDTNNLKALQDQIEDLRDMFENLWVSSPRIRGWRMSSSSSSKTSKKSKHLRRTTKGVWPRHHGLAHRASRKRHSRSPLTRRELRASFVRTTSRRFQNQTMPKK</sequence>
<dbReference type="EMBL" id="JAAAUY010000103">
    <property type="protein sequence ID" value="KAF9335371.1"/>
    <property type="molecule type" value="Genomic_DNA"/>
</dbReference>
<reference evidence="2" key="1">
    <citation type="journal article" date="2020" name="Fungal Divers.">
        <title>Resolving the Mortierellaceae phylogeny through synthesis of multi-gene phylogenetics and phylogenomics.</title>
        <authorList>
            <person name="Vandepol N."/>
            <person name="Liber J."/>
            <person name="Desiro A."/>
            <person name="Na H."/>
            <person name="Kennedy M."/>
            <person name="Barry K."/>
            <person name="Grigoriev I.V."/>
            <person name="Miller A.N."/>
            <person name="O'Donnell K."/>
            <person name="Stajich J.E."/>
            <person name="Bonito G."/>
        </authorList>
    </citation>
    <scope>NUCLEOTIDE SEQUENCE</scope>
    <source>
        <strain evidence="2">NVP1</strain>
    </source>
</reference>
<evidence type="ECO:0000313" key="2">
    <source>
        <dbReference type="EMBL" id="KAF9335371.1"/>
    </source>
</evidence>
<feature type="compositionally biased region" description="Basic residues" evidence="1">
    <location>
        <begin position="163"/>
        <end position="195"/>
    </location>
</feature>
<feature type="region of interest" description="Disordered" evidence="1">
    <location>
        <begin position="153"/>
        <end position="223"/>
    </location>
</feature>
<proteinExistence type="predicted"/>
<accession>A0A9P5VPF1</accession>
<dbReference type="Proteomes" id="UP000696485">
    <property type="component" value="Unassembled WGS sequence"/>
</dbReference>
<feature type="compositionally biased region" description="Polar residues" evidence="1">
    <location>
        <begin position="208"/>
        <end position="223"/>
    </location>
</feature>
<dbReference type="AlphaFoldDB" id="A0A9P5VPF1"/>
<evidence type="ECO:0000313" key="3">
    <source>
        <dbReference type="Proteomes" id="UP000696485"/>
    </source>
</evidence>
<evidence type="ECO:0000256" key="1">
    <source>
        <dbReference type="SAM" id="MobiDB-lite"/>
    </source>
</evidence>
<protein>
    <submittedName>
        <fullName evidence="2">Uncharacterized protein</fullName>
    </submittedName>
</protein>
<keyword evidence="3" id="KW-1185">Reference proteome</keyword>
<organism evidence="2 3">
    <name type="scientific">Podila minutissima</name>
    <dbReference type="NCBI Taxonomy" id="64525"/>
    <lineage>
        <taxon>Eukaryota</taxon>
        <taxon>Fungi</taxon>
        <taxon>Fungi incertae sedis</taxon>
        <taxon>Mucoromycota</taxon>
        <taxon>Mortierellomycotina</taxon>
        <taxon>Mortierellomycetes</taxon>
        <taxon>Mortierellales</taxon>
        <taxon>Mortierellaceae</taxon>
        <taxon>Podila</taxon>
    </lineage>
</organism>